<dbReference type="PANTHER" id="PTHR35024">
    <property type="entry name" value="HYPOTHETICAL CYTOSOLIC PROTEIN"/>
    <property type="match status" value="1"/>
</dbReference>
<keyword evidence="3" id="KW-1185">Reference proteome</keyword>
<dbReference type="RefSeq" id="WP_027885201.1">
    <property type="nucleotide sequence ID" value="NZ_BMWY01000006.1"/>
</dbReference>
<organism evidence="2 3">
    <name type="scientific">Mesonia mobilis</name>
    <dbReference type="NCBI Taxonomy" id="369791"/>
    <lineage>
        <taxon>Bacteria</taxon>
        <taxon>Pseudomonadati</taxon>
        <taxon>Bacteroidota</taxon>
        <taxon>Flavobacteriia</taxon>
        <taxon>Flavobacteriales</taxon>
        <taxon>Flavobacteriaceae</taxon>
        <taxon>Mesonia</taxon>
    </lineage>
</organism>
<sequence length="140" mass="14787">MFSENKKNRGVSSDAVKEQNKIAQGTTITGNIEGKGSFRIEGKVEGTLRTAGKIVVGKTGYIDGEIECENADFEGKFTGKIVVKDTLTLKSSAHIEGEVITGKLDVDPGATFNATCSMKGAVKSLNDERKSGKGKGEKTA</sequence>
<evidence type="ECO:0000256" key="1">
    <source>
        <dbReference type="ARBA" id="ARBA00044755"/>
    </source>
</evidence>
<comment type="caution">
    <text evidence="2">The sequence shown here is derived from an EMBL/GenBank/DDBJ whole genome shotgun (WGS) entry which is preliminary data.</text>
</comment>
<evidence type="ECO:0000313" key="3">
    <source>
        <dbReference type="Proteomes" id="UP000615593"/>
    </source>
</evidence>
<evidence type="ECO:0008006" key="4">
    <source>
        <dbReference type="Google" id="ProtNLM"/>
    </source>
</evidence>
<comment type="similarity">
    <text evidence="1">Belongs to the bactofilin family.</text>
</comment>
<dbReference type="Pfam" id="PF04519">
    <property type="entry name" value="Bactofilin"/>
    <property type="match status" value="1"/>
</dbReference>
<name>A0ABQ3BX89_9FLAO</name>
<dbReference type="Proteomes" id="UP000615593">
    <property type="component" value="Unassembled WGS sequence"/>
</dbReference>
<protein>
    <recommendedName>
        <fullName evidence="4">Protein CcmA, bactofilin family</fullName>
    </recommendedName>
</protein>
<dbReference type="EMBL" id="BMWY01000006">
    <property type="protein sequence ID" value="GGZ60516.1"/>
    <property type="molecule type" value="Genomic_DNA"/>
</dbReference>
<accession>A0ABQ3BX89</accession>
<dbReference type="InterPro" id="IPR007607">
    <property type="entry name" value="BacA/B"/>
</dbReference>
<evidence type="ECO:0000313" key="2">
    <source>
        <dbReference type="EMBL" id="GGZ60516.1"/>
    </source>
</evidence>
<reference evidence="3" key="1">
    <citation type="journal article" date="2019" name="Int. J. Syst. Evol. Microbiol.">
        <title>The Global Catalogue of Microorganisms (GCM) 10K type strain sequencing project: providing services to taxonomists for standard genome sequencing and annotation.</title>
        <authorList>
            <consortium name="The Broad Institute Genomics Platform"/>
            <consortium name="The Broad Institute Genome Sequencing Center for Infectious Disease"/>
            <person name="Wu L."/>
            <person name="Ma J."/>
        </authorList>
    </citation>
    <scope>NUCLEOTIDE SEQUENCE [LARGE SCALE GENOMIC DNA]</scope>
    <source>
        <strain evidence="3">KCTC 12708</strain>
    </source>
</reference>
<gene>
    <name evidence="2" type="ORF">GCM10008088_22580</name>
</gene>
<dbReference type="GeneID" id="94369921"/>
<proteinExistence type="inferred from homology"/>
<dbReference type="PANTHER" id="PTHR35024:SF4">
    <property type="entry name" value="POLYMER-FORMING CYTOSKELETAL PROTEIN"/>
    <property type="match status" value="1"/>
</dbReference>